<dbReference type="RefSeq" id="WP_312643362.1">
    <property type="nucleotide sequence ID" value="NZ_CP116967.1"/>
</dbReference>
<evidence type="ECO:0000256" key="1">
    <source>
        <dbReference type="SAM" id="Phobius"/>
    </source>
</evidence>
<dbReference type="Pfam" id="PF09835">
    <property type="entry name" value="DUF2062"/>
    <property type="match status" value="1"/>
</dbReference>
<keyword evidence="1" id="KW-1133">Transmembrane helix</keyword>
<keyword evidence="1" id="KW-0812">Transmembrane</keyword>
<protein>
    <submittedName>
        <fullName evidence="3">TIGR03546 family protein</fullName>
    </submittedName>
</protein>
<dbReference type="AlphaFoldDB" id="A0AA96GFU5"/>
<proteinExistence type="predicted"/>
<dbReference type="InterPro" id="IPR018639">
    <property type="entry name" value="DUF2062"/>
</dbReference>
<feature type="transmembrane region" description="Helical" evidence="1">
    <location>
        <begin position="21"/>
        <end position="49"/>
    </location>
</feature>
<feature type="transmembrane region" description="Helical" evidence="1">
    <location>
        <begin position="55"/>
        <end position="72"/>
    </location>
</feature>
<evidence type="ECO:0000313" key="3">
    <source>
        <dbReference type="EMBL" id="WNM58068.1"/>
    </source>
</evidence>
<dbReference type="NCBIfam" id="TIGR03546">
    <property type="entry name" value="TIGR03546 family protein"/>
    <property type="match status" value="1"/>
</dbReference>
<name>A0AA96GFU5_9BACT</name>
<dbReference type="KEGG" id="nall:PP769_19185"/>
<dbReference type="InterPro" id="IPR019935">
    <property type="entry name" value="CHP03546"/>
</dbReference>
<reference evidence="3 4" key="1">
    <citation type="submission" date="2023-01" db="EMBL/GenBank/DDBJ databases">
        <title>Cultivation and genomic characterization of new, ubiquitous marine nitrite-oxidizing bacteria from the Nitrospirales.</title>
        <authorList>
            <person name="Mueller A.J."/>
            <person name="Daebeler A."/>
            <person name="Herbold C.W."/>
            <person name="Kirkegaard R.H."/>
            <person name="Daims H."/>
        </authorList>
    </citation>
    <scope>NUCLEOTIDE SEQUENCE [LARGE SCALE GENOMIC DNA]</scope>
    <source>
        <strain evidence="3 4">VA</strain>
    </source>
</reference>
<dbReference type="EMBL" id="CP116967">
    <property type="protein sequence ID" value="WNM58068.1"/>
    <property type="molecule type" value="Genomic_DNA"/>
</dbReference>
<keyword evidence="1" id="KW-0472">Membrane</keyword>
<accession>A0AA96GFU5</accession>
<keyword evidence="4" id="KW-1185">Reference proteome</keyword>
<sequence length="172" mass="19576">MIKLLAKLLRVLNSETDPGQISLGLCFAMIVGLTPLVSLHNLFVVLLVFVLRVNLSAFLLGLALFTGIAYLLDPLFHQLGLAVLTAPSLADLWTSLYQSVWWRLEHFNNSIVMGSLVFSVALFVPVLLLSNLLIRRYRQHVMVWVQKNRIMQMFKASKLYRTYETLSSWRPG</sequence>
<evidence type="ECO:0000259" key="2">
    <source>
        <dbReference type="Pfam" id="PF09835"/>
    </source>
</evidence>
<feature type="domain" description="DUF2062" evidence="2">
    <location>
        <begin position="7"/>
        <end position="140"/>
    </location>
</feature>
<dbReference type="Proteomes" id="UP001302719">
    <property type="component" value="Chromosome"/>
</dbReference>
<feature type="transmembrane region" description="Helical" evidence="1">
    <location>
        <begin position="79"/>
        <end position="99"/>
    </location>
</feature>
<organism evidence="3 4">
    <name type="scientific">Candidatus Nitrospira allomarina</name>
    <dbReference type="NCBI Taxonomy" id="3020900"/>
    <lineage>
        <taxon>Bacteria</taxon>
        <taxon>Pseudomonadati</taxon>
        <taxon>Nitrospirota</taxon>
        <taxon>Nitrospiria</taxon>
        <taxon>Nitrospirales</taxon>
        <taxon>Nitrospiraceae</taxon>
        <taxon>Nitrospira</taxon>
    </lineage>
</organism>
<feature type="transmembrane region" description="Helical" evidence="1">
    <location>
        <begin position="111"/>
        <end position="134"/>
    </location>
</feature>
<gene>
    <name evidence="3" type="ORF">PP769_19185</name>
</gene>
<evidence type="ECO:0000313" key="4">
    <source>
        <dbReference type="Proteomes" id="UP001302719"/>
    </source>
</evidence>